<sequence length="72" mass="8171">MEEKRTKTKALRLPIRDGDISDETRRFGCPNSDRRHEVAKRSTGLVQGRAEGVRPRDQARAVRSRHMGANDA</sequence>
<feature type="region of interest" description="Disordered" evidence="1">
    <location>
        <begin position="16"/>
        <end position="72"/>
    </location>
</feature>
<dbReference type="EMBL" id="CM017640">
    <property type="protein sequence ID" value="TYJ38096.1"/>
    <property type="molecule type" value="Genomic_DNA"/>
</dbReference>
<accession>A0A5D2ZK34</accession>
<feature type="compositionally biased region" description="Basic and acidic residues" evidence="1">
    <location>
        <begin position="51"/>
        <end position="60"/>
    </location>
</feature>
<dbReference type="AlphaFoldDB" id="A0A5D2ZK34"/>
<feature type="compositionally biased region" description="Basic and acidic residues" evidence="1">
    <location>
        <begin position="16"/>
        <end position="40"/>
    </location>
</feature>
<proteinExistence type="predicted"/>
<gene>
    <name evidence="2" type="ORF">E1A91_A05G420100v1</name>
</gene>
<organism evidence="2 3">
    <name type="scientific">Gossypium mustelinum</name>
    <name type="common">Cotton</name>
    <name type="synonym">Gossypium caicoense</name>
    <dbReference type="NCBI Taxonomy" id="34275"/>
    <lineage>
        <taxon>Eukaryota</taxon>
        <taxon>Viridiplantae</taxon>
        <taxon>Streptophyta</taxon>
        <taxon>Embryophyta</taxon>
        <taxon>Tracheophyta</taxon>
        <taxon>Spermatophyta</taxon>
        <taxon>Magnoliopsida</taxon>
        <taxon>eudicotyledons</taxon>
        <taxon>Gunneridae</taxon>
        <taxon>Pentapetalae</taxon>
        <taxon>rosids</taxon>
        <taxon>malvids</taxon>
        <taxon>Malvales</taxon>
        <taxon>Malvaceae</taxon>
        <taxon>Malvoideae</taxon>
        <taxon>Gossypium</taxon>
    </lineage>
</organism>
<evidence type="ECO:0000256" key="1">
    <source>
        <dbReference type="SAM" id="MobiDB-lite"/>
    </source>
</evidence>
<dbReference type="Proteomes" id="UP000323597">
    <property type="component" value="Chromosome A05"/>
</dbReference>
<reference evidence="2 3" key="1">
    <citation type="submission" date="2019-07" db="EMBL/GenBank/DDBJ databases">
        <title>WGS assembly of Gossypium mustelinum.</title>
        <authorList>
            <person name="Chen Z.J."/>
            <person name="Sreedasyam A."/>
            <person name="Ando A."/>
            <person name="Song Q."/>
            <person name="De L."/>
            <person name="Hulse-Kemp A."/>
            <person name="Ding M."/>
            <person name="Ye W."/>
            <person name="Kirkbride R."/>
            <person name="Jenkins J."/>
            <person name="Plott C."/>
            <person name="Lovell J."/>
            <person name="Lin Y.-M."/>
            <person name="Vaughn R."/>
            <person name="Liu B."/>
            <person name="Li W."/>
            <person name="Simpson S."/>
            <person name="Scheffler B."/>
            <person name="Saski C."/>
            <person name="Grover C."/>
            <person name="Hu G."/>
            <person name="Conover J."/>
            <person name="Carlson J."/>
            <person name="Shu S."/>
            <person name="Boston L."/>
            <person name="Williams M."/>
            <person name="Peterson D."/>
            <person name="Mcgee K."/>
            <person name="Jones D."/>
            <person name="Wendel J."/>
            <person name="Stelly D."/>
            <person name="Grimwood J."/>
            <person name="Schmutz J."/>
        </authorList>
    </citation>
    <scope>NUCLEOTIDE SEQUENCE [LARGE SCALE GENOMIC DNA]</scope>
    <source>
        <strain evidence="2">1408120.09</strain>
    </source>
</reference>
<keyword evidence="3" id="KW-1185">Reference proteome</keyword>
<name>A0A5D2ZK34_GOSMU</name>
<evidence type="ECO:0000313" key="2">
    <source>
        <dbReference type="EMBL" id="TYJ38096.1"/>
    </source>
</evidence>
<evidence type="ECO:0000313" key="3">
    <source>
        <dbReference type="Proteomes" id="UP000323597"/>
    </source>
</evidence>
<protein>
    <submittedName>
        <fullName evidence="2">Uncharacterized protein</fullName>
    </submittedName>
</protein>